<dbReference type="Gene3D" id="3.50.50.60">
    <property type="entry name" value="FAD/NAD(P)-binding domain"/>
    <property type="match status" value="2"/>
</dbReference>
<dbReference type="HOGENOM" id="CLU_031864_5_3_9"/>
<protein>
    <submittedName>
        <fullName evidence="5">Pyridine nucleotide-disulfide oxidoreductase</fullName>
    </submittedName>
</protein>
<evidence type="ECO:0000256" key="1">
    <source>
        <dbReference type="ARBA" id="ARBA00022630"/>
    </source>
</evidence>
<sequence length="318" mass="34730">MINMKYSKDVEKQRIWRRKNMYDMIIIGAGPAGISAGIYAVSRGKKALILEKNEVGGLIGKVSTVTHYVGVSQGETGYIFAEKLKTQAENAGVEIRKEDVIEVELKGEIKKIRTTNQEYQAKKVILANGTSPRMLNIEGEKQLTGKGMRMNAAKDAAKYQGKNVYVIGGADGAVKEALYLAKYAAQVTIIHFEEKLGCIAEFKEKVVKTPNIKVRLNTRLHGVYGVERVESLELSDEKTGAIETIAAPGCGIFVYAGTIPNTHLYTELSLENGFIPVDENMETEITGVYAVGDIRVKNIRQVSTAVADGTISAIHAAM</sequence>
<comment type="caution">
    <text evidence="5">The sequence shown here is derived from an EMBL/GenBank/DDBJ whole genome shotgun (WGS) entry which is preliminary data.</text>
</comment>
<evidence type="ECO:0000256" key="2">
    <source>
        <dbReference type="ARBA" id="ARBA00023002"/>
    </source>
</evidence>
<keyword evidence="1" id="KW-0285">Flavoprotein</keyword>
<dbReference type="PRINTS" id="PR00469">
    <property type="entry name" value="PNDRDTASEII"/>
</dbReference>
<dbReference type="InterPro" id="IPR023753">
    <property type="entry name" value="FAD/NAD-binding_dom"/>
</dbReference>
<keyword evidence="3" id="KW-0812">Transmembrane</keyword>
<dbReference type="AlphaFoldDB" id="C9L4S5"/>
<dbReference type="GO" id="GO:0016491">
    <property type="term" value="F:oxidoreductase activity"/>
    <property type="evidence" value="ECO:0007669"/>
    <property type="project" value="UniProtKB-KW"/>
</dbReference>
<feature type="transmembrane region" description="Helical" evidence="3">
    <location>
        <begin position="21"/>
        <end position="41"/>
    </location>
</feature>
<keyword evidence="3" id="KW-1133">Transmembrane helix</keyword>
<name>C9L4S5_BLAHA</name>
<keyword evidence="3" id="KW-0472">Membrane</keyword>
<dbReference type="STRING" id="537007.BLAHAN_04372"/>
<dbReference type="InterPro" id="IPR050097">
    <property type="entry name" value="Ferredoxin-NADP_redctase_2"/>
</dbReference>
<reference evidence="5" key="1">
    <citation type="submission" date="2009-09" db="EMBL/GenBank/DDBJ databases">
        <authorList>
            <person name="Weinstock G."/>
            <person name="Sodergren E."/>
            <person name="Clifton S."/>
            <person name="Fulton L."/>
            <person name="Fulton B."/>
            <person name="Courtney L."/>
            <person name="Fronick C."/>
            <person name="Harrison M."/>
            <person name="Strong C."/>
            <person name="Farmer C."/>
            <person name="Delahaunty K."/>
            <person name="Markovic C."/>
            <person name="Hall O."/>
            <person name="Minx P."/>
            <person name="Tomlinson C."/>
            <person name="Mitreva M."/>
            <person name="Nelson J."/>
            <person name="Hou S."/>
            <person name="Wollam A."/>
            <person name="Pepin K.H."/>
            <person name="Johnson M."/>
            <person name="Bhonagiri V."/>
            <person name="Nash W.E."/>
            <person name="Warren W."/>
            <person name="Chinwalla A."/>
            <person name="Mardis E.R."/>
            <person name="Wilson R.K."/>
        </authorList>
    </citation>
    <scope>NUCLEOTIDE SEQUENCE [LARGE SCALE GENOMIC DNA]</scope>
    <source>
        <strain evidence="5">DSM 20583</strain>
    </source>
</reference>
<dbReference type="Pfam" id="PF07992">
    <property type="entry name" value="Pyr_redox_2"/>
    <property type="match status" value="1"/>
</dbReference>
<keyword evidence="6" id="KW-1185">Reference proteome</keyword>
<evidence type="ECO:0000259" key="4">
    <source>
        <dbReference type="Pfam" id="PF07992"/>
    </source>
</evidence>
<proteinExistence type="predicted"/>
<evidence type="ECO:0000313" key="5">
    <source>
        <dbReference type="EMBL" id="EEX22759.1"/>
    </source>
</evidence>
<evidence type="ECO:0000256" key="3">
    <source>
        <dbReference type="SAM" id="Phobius"/>
    </source>
</evidence>
<dbReference type="EMBL" id="ABYU02000010">
    <property type="protein sequence ID" value="EEX22759.1"/>
    <property type="molecule type" value="Genomic_DNA"/>
</dbReference>
<dbReference type="Proteomes" id="UP000003755">
    <property type="component" value="Unassembled WGS sequence"/>
</dbReference>
<dbReference type="eggNOG" id="COG0492">
    <property type="taxonomic scope" value="Bacteria"/>
</dbReference>
<evidence type="ECO:0000313" key="6">
    <source>
        <dbReference type="Proteomes" id="UP000003755"/>
    </source>
</evidence>
<organism evidence="5 6">
    <name type="scientific">Blautia hansenii DSM 20583</name>
    <dbReference type="NCBI Taxonomy" id="537007"/>
    <lineage>
        <taxon>Bacteria</taxon>
        <taxon>Bacillati</taxon>
        <taxon>Bacillota</taxon>
        <taxon>Clostridia</taxon>
        <taxon>Lachnospirales</taxon>
        <taxon>Lachnospiraceae</taxon>
        <taxon>Blautia</taxon>
    </lineage>
</organism>
<gene>
    <name evidence="5" type="ORF">BLAHAN_04372</name>
</gene>
<dbReference type="PANTHER" id="PTHR48105">
    <property type="entry name" value="THIOREDOXIN REDUCTASE 1-RELATED-RELATED"/>
    <property type="match status" value="1"/>
</dbReference>
<feature type="domain" description="FAD/NAD(P)-binding" evidence="4">
    <location>
        <begin position="22"/>
        <end position="309"/>
    </location>
</feature>
<dbReference type="SUPFAM" id="SSF51905">
    <property type="entry name" value="FAD/NAD(P)-binding domain"/>
    <property type="match status" value="2"/>
</dbReference>
<dbReference type="PRINTS" id="PR00368">
    <property type="entry name" value="FADPNR"/>
</dbReference>
<keyword evidence="2" id="KW-0560">Oxidoreductase</keyword>
<accession>C9L4S5</accession>
<dbReference type="InterPro" id="IPR036188">
    <property type="entry name" value="FAD/NAD-bd_sf"/>
</dbReference>